<evidence type="ECO:0000313" key="2">
    <source>
        <dbReference type="EMBL" id="EEC00844.1"/>
    </source>
</evidence>
<dbReference type="HOGENOM" id="CLU_2111495_0_0_1"/>
<evidence type="ECO:0000256" key="1">
    <source>
        <dbReference type="SAM" id="MobiDB-lite"/>
    </source>
</evidence>
<name>B7P2M2_IXOSC</name>
<evidence type="ECO:0000313" key="3">
    <source>
        <dbReference type="EnsemblMetazoa" id="ISCW015930-PA"/>
    </source>
</evidence>
<dbReference type="VEuPathDB" id="VectorBase:ISCI015930"/>
<dbReference type="InParanoid" id="B7P2M2"/>
<accession>B7P2M2</accession>
<proteinExistence type="predicted"/>
<reference evidence="3" key="2">
    <citation type="submission" date="2020-05" db="UniProtKB">
        <authorList>
            <consortium name="EnsemblMetazoa"/>
        </authorList>
    </citation>
    <scope>IDENTIFICATION</scope>
    <source>
        <strain evidence="3">wikel</strain>
    </source>
</reference>
<reference evidence="2 4" key="1">
    <citation type="submission" date="2008-03" db="EMBL/GenBank/DDBJ databases">
        <title>Annotation of Ixodes scapularis.</title>
        <authorList>
            <consortium name="Ixodes scapularis Genome Project Consortium"/>
            <person name="Caler E."/>
            <person name="Hannick L.I."/>
            <person name="Bidwell S."/>
            <person name="Joardar V."/>
            <person name="Thiagarajan M."/>
            <person name="Amedeo P."/>
            <person name="Galinsky K.J."/>
            <person name="Schobel S."/>
            <person name="Inman J."/>
            <person name="Hostetler J."/>
            <person name="Miller J."/>
            <person name="Hammond M."/>
            <person name="Megy K."/>
            <person name="Lawson D."/>
            <person name="Kodira C."/>
            <person name="Sutton G."/>
            <person name="Meyer J."/>
            <person name="Hill C.A."/>
            <person name="Birren B."/>
            <person name="Nene V."/>
            <person name="Collins F."/>
            <person name="Alarcon-Chaidez F."/>
            <person name="Wikel S."/>
            <person name="Strausberg R."/>
        </authorList>
    </citation>
    <scope>NUCLEOTIDE SEQUENCE [LARGE SCALE GENOMIC DNA]</scope>
    <source>
        <strain evidence="4">Wikel</strain>
        <strain evidence="2">Wikel colony</strain>
    </source>
</reference>
<keyword evidence="4" id="KW-1185">Reference proteome</keyword>
<dbReference type="AlphaFoldDB" id="B7P2M2"/>
<dbReference type="EMBL" id="DS623090">
    <property type="protein sequence ID" value="EEC00844.1"/>
    <property type="molecule type" value="Genomic_DNA"/>
</dbReference>
<dbReference type="PaxDb" id="6945-B7P2M2"/>
<dbReference type="VEuPathDB" id="VectorBase:ISCW015930"/>
<sequence length="115" mass="12519">MSQRQDLGKATTRQQHRNSRESCPVTHAQGTGNTECSVLVWGNCVHVWSPNGMEQPRVVQRKHSVNVLLVGSIFCGCDVHATFSEPVGAWDAVDEACGKQLERGSAEQDPGTSSR</sequence>
<gene>
    <name evidence="2" type="ORF">IscW_ISCW015930</name>
</gene>
<organism>
    <name type="scientific">Ixodes scapularis</name>
    <name type="common">Black-legged tick</name>
    <name type="synonym">Deer tick</name>
    <dbReference type="NCBI Taxonomy" id="6945"/>
    <lineage>
        <taxon>Eukaryota</taxon>
        <taxon>Metazoa</taxon>
        <taxon>Ecdysozoa</taxon>
        <taxon>Arthropoda</taxon>
        <taxon>Chelicerata</taxon>
        <taxon>Arachnida</taxon>
        <taxon>Acari</taxon>
        <taxon>Parasitiformes</taxon>
        <taxon>Ixodida</taxon>
        <taxon>Ixodoidea</taxon>
        <taxon>Ixodidae</taxon>
        <taxon>Ixodinae</taxon>
        <taxon>Ixodes</taxon>
    </lineage>
</organism>
<protein>
    <submittedName>
        <fullName evidence="2 3">Uncharacterized protein</fullName>
    </submittedName>
</protein>
<dbReference type="EnsemblMetazoa" id="ISCW015930-RA">
    <property type="protein sequence ID" value="ISCW015930-PA"/>
    <property type="gene ID" value="ISCW015930"/>
</dbReference>
<evidence type="ECO:0000313" key="4">
    <source>
        <dbReference type="Proteomes" id="UP000001555"/>
    </source>
</evidence>
<feature type="region of interest" description="Disordered" evidence="1">
    <location>
        <begin position="1"/>
        <end position="31"/>
    </location>
</feature>
<dbReference type="EMBL" id="ABJB010008513">
    <property type="status" value="NOT_ANNOTATED_CDS"/>
    <property type="molecule type" value="Genomic_DNA"/>
</dbReference>
<dbReference type="Proteomes" id="UP000001555">
    <property type="component" value="Unassembled WGS sequence"/>
</dbReference>